<dbReference type="RefSeq" id="WP_198736719.1">
    <property type="nucleotide sequence ID" value="NZ_JAEIOT010000011.1"/>
</dbReference>
<protein>
    <recommendedName>
        <fullName evidence="4">DUF3375 domain-containing protein</fullName>
    </recommendedName>
</protein>
<organism evidence="2 3">
    <name type="scientific">Corynebacterium marambiense</name>
    <dbReference type="NCBI Taxonomy" id="2765364"/>
    <lineage>
        <taxon>Bacteria</taxon>
        <taxon>Bacillati</taxon>
        <taxon>Actinomycetota</taxon>
        <taxon>Actinomycetes</taxon>
        <taxon>Mycobacteriales</taxon>
        <taxon>Corynebacteriaceae</taxon>
        <taxon>Corynebacterium</taxon>
    </lineage>
</organism>
<comment type="caution">
    <text evidence="2">The sequence shown here is derived from an EMBL/GenBank/DDBJ whole genome shotgun (WGS) entry which is preliminary data.</text>
</comment>
<dbReference type="EMBL" id="JAEIOT010000011">
    <property type="protein sequence ID" value="MBI9001261.1"/>
    <property type="molecule type" value="Genomic_DNA"/>
</dbReference>
<keyword evidence="3" id="KW-1185">Reference proteome</keyword>
<gene>
    <name evidence="2" type="ORF">JDV76_09825</name>
</gene>
<evidence type="ECO:0008006" key="4">
    <source>
        <dbReference type="Google" id="ProtNLM"/>
    </source>
</evidence>
<reference evidence="2 3" key="1">
    <citation type="submission" date="2020-12" db="EMBL/GenBank/DDBJ databases">
        <title>Genome public.</title>
        <authorList>
            <person name="Sun Q."/>
        </authorList>
    </citation>
    <scope>NUCLEOTIDE SEQUENCE [LARGE SCALE GENOMIC DNA]</scope>
    <source>
        <strain evidence="2 3">CCM 8864</strain>
    </source>
</reference>
<accession>A0ABS0VWV3</accession>
<sequence length="396" mass="46097">MLVVNENRDIIAQPWEIGQFTTWLTQQYGMDLPGVSFRNTLSRFFRIYGKNNHNELKPLQTRSGEESQRDAINILLALFEYYKSIEEFKNQLQNADERISAFRAARRYEFIPSAVDGLTKYKANIVEIAKLEHERNKLAQSDETSVDPVEVENANERNALKLQLTDIRRAIKAKKDELHLLDLNLRHGAYPTEADLAALHEFFPNADLEKLVDIEKFHTKIQTILSEELEEAKIEVERQIEEFEVAERDLFSHMDSIPTSKAFTDEFLDAYTSLDRRINKLKDENEAFDPRNRLQNEKKQASNRYHEQIENVLTDIEIAINTQMEVINDEITGGEYNAPKLTLNAYNSYTFETPKDKGTGTNHRSMIIYDLAVQVRASFIEFSRKNGRSRWVIRAR</sequence>
<feature type="coiled-coil region" evidence="1">
    <location>
        <begin position="222"/>
        <end position="249"/>
    </location>
</feature>
<evidence type="ECO:0000313" key="3">
    <source>
        <dbReference type="Proteomes" id="UP000625574"/>
    </source>
</evidence>
<keyword evidence="1" id="KW-0175">Coiled coil</keyword>
<dbReference type="Proteomes" id="UP000625574">
    <property type="component" value="Unassembled WGS sequence"/>
</dbReference>
<name>A0ABS0VWV3_9CORY</name>
<feature type="coiled-coil region" evidence="1">
    <location>
        <begin position="78"/>
        <end position="105"/>
    </location>
</feature>
<evidence type="ECO:0000256" key="1">
    <source>
        <dbReference type="SAM" id="Coils"/>
    </source>
</evidence>
<evidence type="ECO:0000313" key="2">
    <source>
        <dbReference type="EMBL" id="MBI9001261.1"/>
    </source>
</evidence>
<proteinExistence type="predicted"/>